<dbReference type="InterPro" id="IPR005094">
    <property type="entry name" value="Endonuclease_MobA/VirD2"/>
</dbReference>
<dbReference type="AlphaFoldDB" id="A0A8G2C6Z6"/>
<dbReference type="Proteomes" id="UP000199581">
    <property type="component" value="Unassembled WGS sequence"/>
</dbReference>
<evidence type="ECO:0000313" key="2">
    <source>
        <dbReference type="EMBL" id="SFM24055.1"/>
    </source>
</evidence>
<keyword evidence="3" id="KW-1185">Reference proteome</keyword>
<evidence type="ECO:0000259" key="1">
    <source>
        <dbReference type="Pfam" id="PF03432"/>
    </source>
</evidence>
<evidence type="ECO:0000313" key="3">
    <source>
        <dbReference type="Proteomes" id="UP000199581"/>
    </source>
</evidence>
<gene>
    <name evidence="2" type="ORF">SAMN05421830_1263</name>
</gene>
<organism evidence="2 3">
    <name type="scientific">Desulfomicrobium norvegicum (strain DSM 1741 / NCIMB 8310)</name>
    <name type="common">Desulfovibrio baculatus (strain Norway 4)</name>
    <name type="synonym">Desulfovibrio desulfuricans (strain Norway 4)</name>
    <dbReference type="NCBI Taxonomy" id="52561"/>
    <lineage>
        <taxon>Bacteria</taxon>
        <taxon>Pseudomonadati</taxon>
        <taxon>Thermodesulfobacteriota</taxon>
        <taxon>Desulfovibrionia</taxon>
        <taxon>Desulfovibrionales</taxon>
        <taxon>Desulfomicrobiaceae</taxon>
        <taxon>Desulfomicrobium</taxon>
    </lineage>
</organism>
<name>A0A8G2C6Z6_DESNO</name>
<sequence length="346" mass="38857">MKGMQKIQRGSGFRGCADYLFDHDGGRVIGGNMDGLNARALATEFGIARRLRPDIEKPVWHNSLRLPADERAVVDDQKWREIGDDYMYGMGFSDQHQRVYVLHNGHIHILANRVGLDGKVYLGRNENLRSTGLIQRLEQVHGLTVTKGVKKTEKGRIAPPEVRKTRVGERRRYERLEDMTPRERLQQLVAEAAQGRPTASEFVARLQAHGVSVWPKVTSSRKLDGFSFGLGGVAFTGNQLGDRYRWGQLQKAGVHYDPARDLDALTAPRPTGPVVIAEVATVEVEAEVEQERPTIAEGLDLTPEQMAEARRQEEESRELEEILGICDGRKGKVDEELVKCRISMKD</sequence>
<proteinExistence type="predicted"/>
<dbReference type="EMBL" id="FOTO01000026">
    <property type="protein sequence ID" value="SFM24055.1"/>
    <property type="molecule type" value="Genomic_DNA"/>
</dbReference>
<feature type="domain" description="MobA/VirD2-like nuclease" evidence="1">
    <location>
        <begin position="23"/>
        <end position="143"/>
    </location>
</feature>
<reference evidence="2 3" key="1">
    <citation type="submission" date="2016-10" db="EMBL/GenBank/DDBJ databases">
        <authorList>
            <person name="Varghese N."/>
            <person name="Submissions S."/>
        </authorList>
    </citation>
    <scope>NUCLEOTIDE SEQUENCE [LARGE SCALE GENOMIC DNA]</scope>
    <source>
        <strain evidence="2 3">DSM 1741</strain>
    </source>
</reference>
<dbReference type="Pfam" id="PF03432">
    <property type="entry name" value="Relaxase"/>
    <property type="match status" value="1"/>
</dbReference>
<accession>A0A8G2C6Z6</accession>
<comment type="caution">
    <text evidence="2">The sequence shown here is derived from an EMBL/GenBank/DDBJ whole genome shotgun (WGS) entry which is preliminary data.</text>
</comment>
<protein>
    <submittedName>
        <fullName evidence="2">Relaxase/Mobilisation nuclease domain-containing protein</fullName>
    </submittedName>
</protein>